<protein>
    <submittedName>
        <fullName evidence="2">Putative ABC-transporter type IV</fullName>
    </submittedName>
</protein>
<accession>A0A8S5PIH7</accession>
<feature type="transmembrane region" description="Helical" evidence="1">
    <location>
        <begin position="63"/>
        <end position="85"/>
    </location>
</feature>
<proteinExistence type="predicted"/>
<feature type="transmembrane region" description="Helical" evidence="1">
    <location>
        <begin position="7"/>
        <end position="24"/>
    </location>
</feature>
<keyword evidence="1" id="KW-1133">Transmembrane helix</keyword>
<evidence type="ECO:0000313" key="2">
    <source>
        <dbReference type="EMBL" id="DAE06862.1"/>
    </source>
</evidence>
<organism evidence="2">
    <name type="scientific">Siphoviridae sp. ctL0q1</name>
    <dbReference type="NCBI Taxonomy" id="2825449"/>
    <lineage>
        <taxon>Viruses</taxon>
        <taxon>Duplodnaviria</taxon>
        <taxon>Heunggongvirae</taxon>
        <taxon>Uroviricota</taxon>
        <taxon>Caudoviricetes</taxon>
    </lineage>
</organism>
<dbReference type="EMBL" id="BK015443">
    <property type="protein sequence ID" value="DAE06862.1"/>
    <property type="molecule type" value="Genomic_DNA"/>
</dbReference>
<evidence type="ECO:0000256" key="1">
    <source>
        <dbReference type="SAM" id="Phobius"/>
    </source>
</evidence>
<feature type="transmembrane region" description="Helical" evidence="1">
    <location>
        <begin position="97"/>
        <end position="125"/>
    </location>
</feature>
<reference evidence="2" key="1">
    <citation type="journal article" date="2021" name="Proc. Natl. Acad. Sci. U.S.A.">
        <title>A Catalog of Tens of Thousands of Viruses from Human Metagenomes Reveals Hidden Associations with Chronic Diseases.</title>
        <authorList>
            <person name="Tisza M.J."/>
            <person name="Buck C.B."/>
        </authorList>
    </citation>
    <scope>NUCLEOTIDE SEQUENCE</scope>
    <source>
        <strain evidence="2">CtL0q1</strain>
    </source>
</reference>
<keyword evidence="1" id="KW-0812">Transmembrane</keyword>
<name>A0A8S5PIH7_9CAUD</name>
<keyword evidence="1" id="KW-0472">Membrane</keyword>
<feature type="transmembrane region" description="Helical" evidence="1">
    <location>
        <begin position="30"/>
        <end position="51"/>
    </location>
</feature>
<sequence length="159" mass="18535">MKPILHIIRDFLLGCSCGLIYFVVEICYRGYSHWSMFVLAMFCGVFCIDHINNYMSFDLDFRVQVMISTGLCTLSEGLCGLYVNIYKGWNVWDYSNLPLTFFFGQCNVFFVFAWIALCIIGIFYCDAMNYYAFKIDPCPYYKVGGKVFLKFPERKQKGV</sequence>